<comment type="caution">
    <text evidence="6">The sequence shown here is derived from an EMBL/GenBank/DDBJ whole genome shotgun (WGS) entry which is preliminary data.</text>
</comment>
<keyword evidence="5" id="KW-0813">Transport</keyword>
<evidence type="ECO:0000256" key="5">
    <source>
        <dbReference type="RuleBase" id="RU000488"/>
    </source>
</evidence>
<dbReference type="InterPro" id="IPR023395">
    <property type="entry name" value="MCP_dom_sf"/>
</dbReference>
<evidence type="ECO:0000256" key="1">
    <source>
        <dbReference type="ARBA" id="ARBA00004141"/>
    </source>
</evidence>
<accession>A0A9Q1MUN3</accession>
<dbReference type="Pfam" id="PF00153">
    <property type="entry name" value="Mito_carr"/>
    <property type="match status" value="1"/>
</dbReference>
<dbReference type="GO" id="GO:0016020">
    <property type="term" value="C:membrane"/>
    <property type="evidence" value="ECO:0007669"/>
    <property type="project" value="UniProtKB-SubCell"/>
</dbReference>
<dbReference type="Gene3D" id="1.50.40.10">
    <property type="entry name" value="Mitochondrial carrier domain"/>
    <property type="match status" value="1"/>
</dbReference>
<dbReference type="PROSITE" id="PS50920">
    <property type="entry name" value="SOLCAR"/>
    <property type="match status" value="1"/>
</dbReference>
<protein>
    <submittedName>
        <fullName evidence="6">Uncharacterized protein</fullName>
    </submittedName>
</protein>
<evidence type="ECO:0000256" key="3">
    <source>
        <dbReference type="ARBA" id="ARBA00023136"/>
    </source>
</evidence>
<evidence type="ECO:0000256" key="4">
    <source>
        <dbReference type="PROSITE-ProRule" id="PRU00282"/>
    </source>
</evidence>
<keyword evidence="7" id="KW-1185">Reference proteome</keyword>
<evidence type="ECO:0000256" key="2">
    <source>
        <dbReference type="ARBA" id="ARBA00022692"/>
    </source>
</evidence>
<dbReference type="InterPro" id="IPR018108">
    <property type="entry name" value="MCP_transmembrane"/>
</dbReference>
<dbReference type="EMBL" id="JAJAGQ010000004">
    <property type="protein sequence ID" value="KAJ8565104.1"/>
    <property type="molecule type" value="Genomic_DNA"/>
</dbReference>
<gene>
    <name evidence="6" type="ORF">K7X08_001564</name>
</gene>
<name>A0A9Q1MUN3_9SOLA</name>
<proteinExistence type="inferred from homology"/>
<dbReference type="OrthoDB" id="1905685at2759"/>
<feature type="repeat" description="Solcar" evidence="4">
    <location>
        <begin position="1"/>
        <end position="72"/>
    </location>
</feature>
<dbReference type="SUPFAM" id="SSF103506">
    <property type="entry name" value="Mitochondrial carrier"/>
    <property type="match status" value="1"/>
</dbReference>
<evidence type="ECO:0000313" key="6">
    <source>
        <dbReference type="EMBL" id="KAJ8565104.1"/>
    </source>
</evidence>
<sequence length="198" mass="21611">MFGVYEATKQYLAGVTDTFKSYCSRRVAWWYILAFCTSEGVKGLYKGFGPAMARSVPANAACFLAYEITRIPGSATDIKNGDLGPFDTLGDLRVTWDVILEGYKGVFNVMNCKGKGRFVLGLEGWFSEELPPPGCCSSDTVSGLVADLRLGLKVEDGRAMVEKTSAGILSIVSWRYLFVEDALSYVAANNVLKKVINP</sequence>
<keyword evidence="2 4" id="KW-0812">Transmembrane</keyword>
<comment type="similarity">
    <text evidence="5">Belongs to the mitochondrial carrier (TC 2.A.29) family.</text>
</comment>
<dbReference type="AlphaFoldDB" id="A0A9Q1MUN3"/>
<organism evidence="6 7">
    <name type="scientific">Anisodus acutangulus</name>
    <dbReference type="NCBI Taxonomy" id="402998"/>
    <lineage>
        <taxon>Eukaryota</taxon>
        <taxon>Viridiplantae</taxon>
        <taxon>Streptophyta</taxon>
        <taxon>Embryophyta</taxon>
        <taxon>Tracheophyta</taxon>
        <taxon>Spermatophyta</taxon>
        <taxon>Magnoliopsida</taxon>
        <taxon>eudicotyledons</taxon>
        <taxon>Gunneridae</taxon>
        <taxon>Pentapetalae</taxon>
        <taxon>asterids</taxon>
        <taxon>lamiids</taxon>
        <taxon>Solanales</taxon>
        <taxon>Solanaceae</taxon>
        <taxon>Solanoideae</taxon>
        <taxon>Hyoscyameae</taxon>
        <taxon>Anisodus</taxon>
    </lineage>
</organism>
<reference evidence="7" key="1">
    <citation type="journal article" date="2023" name="Proc. Natl. Acad. Sci. U.S.A.">
        <title>Genomic and structural basis for evolution of tropane alkaloid biosynthesis.</title>
        <authorList>
            <person name="Wanga Y.-J."/>
            <person name="Taina T."/>
            <person name="Yua J.-Y."/>
            <person name="Lia J."/>
            <person name="Xua B."/>
            <person name="Chenc J."/>
            <person name="D'Auriad J.C."/>
            <person name="Huanga J.-P."/>
            <person name="Huanga S.-X."/>
        </authorList>
    </citation>
    <scope>NUCLEOTIDE SEQUENCE [LARGE SCALE GENOMIC DNA]</scope>
    <source>
        <strain evidence="7">cv. KIB-2019</strain>
    </source>
</reference>
<dbReference type="Proteomes" id="UP001152561">
    <property type="component" value="Unassembled WGS sequence"/>
</dbReference>
<evidence type="ECO:0000313" key="7">
    <source>
        <dbReference type="Proteomes" id="UP001152561"/>
    </source>
</evidence>
<keyword evidence="3 4" id="KW-0472">Membrane</keyword>
<comment type="subcellular location">
    <subcellularLocation>
        <location evidence="1">Membrane</location>
        <topology evidence="1">Multi-pass membrane protein</topology>
    </subcellularLocation>
</comment>